<dbReference type="Gene3D" id="2.115.10.20">
    <property type="entry name" value="Glycosyl hydrolase domain, family 43"/>
    <property type="match status" value="1"/>
</dbReference>
<evidence type="ECO:0000256" key="6">
    <source>
        <dbReference type="SAM" id="SignalP"/>
    </source>
</evidence>
<comment type="similarity">
    <text evidence="2 5">Belongs to the glycosyl hydrolase 43 family.</text>
</comment>
<evidence type="ECO:0000313" key="7">
    <source>
        <dbReference type="EMBL" id="MBO2008832.1"/>
    </source>
</evidence>
<dbReference type="Proteomes" id="UP000664369">
    <property type="component" value="Unassembled WGS sequence"/>
</dbReference>
<dbReference type="InterPro" id="IPR023296">
    <property type="entry name" value="Glyco_hydro_beta-prop_sf"/>
</dbReference>
<feature type="signal peptide" evidence="6">
    <location>
        <begin position="1"/>
        <end position="21"/>
    </location>
</feature>
<keyword evidence="3 5" id="KW-0378">Hydrolase</keyword>
<dbReference type="RefSeq" id="WP_208174470.1">
    <property type="nucleotide sequence ID" value="NZ_JAGETZ010000003.1"/>
</dbReference>
<evidence type="ECO:0000256" key="3">
    <source>
        <dbReference type="ARBA" id="ARBA00022801"/>
    </source>
</evidence>
<evidence type="ECO:0000313" key="8">
    <source>
        <dbReference type="Proteomes" id="UP000664369"/>
    </source>
</evidence>
<dbReference type="PANTHER" id="PTHR43301">
    <property type="entry name" value="ARABINAN ENDO-1,5-ALPHA-L-ARABINOSIDASE"/>
    <property type="match status" value="1"/>
</dbReference>
<comment type="pathway">
    <text evidence="1">Glycan metabolism; L-arabinan degradation.</text>
</comment>
<organism evidence="7 8">
    <name type="scientific">Hymenobacter negativus</name>
    <dbReference type="NCBI Taxonomy" id="2795026"/>
    <lineage>
        <taxon>Bacteria</taxon>
        <taxon>Pseudomonadati</taxon>
        <taxon>Bacteroidota</taxon>
        <taxon>Cytophagia</taxon>
        <taxon>Cytophagales</taxon>
        <taxon>Hymenobacteraceae</taxon>
        <taxon>Hymenobacter</taxon>
    </lineage>
</organism>
<evidence type="ECO:0000256" key="1">
    <source>
        <dbReference type="ARBA" id="ARBA00004834"/>
    </source>
</evidence>
<protein>
    <submittedName>
        <fullName evidence="7">Glycoside hydrolase family 43 protein</fullName>
    </submittedName>
</protein>
<name>A0ABS3QC59_9BACT</name>
<feature type="chain" id="PRO_5046777974" evidence="6">
    <location>
        <begin position="22"/>
        <end position="324"/>
    </location>
</feature>
<accession>A0ABS3QC59</accession>
<evidence type="ECO:0000256" key="4">
    <source>
        <dbReference type="ARBA" id="ARBA00023295"/>
    </source>
</evidence>
<keyword evidence="4 5" id="KW-0326">Glycosidase</keyword>
<evidence type="ECO:0000256" key="5">
    <source>
        <dbReference type="RuleBase" id="RU361187"/>
    </source>
</evidence>
<dbReference type="EMBL" id="JAGETZ010000003">
    <property type="protein sequence ID" value="MBO2008832.1"/>
    <property type="molecule type" value="Genomic_DNA"/>
</dbReference>
<dbReference type="Pfam" id="PF04616">
    <property type="entry name" value="Glyco_hydro_43"/>
    <property type="match status" value="1"/>
</dbReference>
<dbReference type="PANTHER" id="PTHR43301:SF3">
    <property type="entry name" value="ARABINAN ENDO-1,5-ALPHA-L-ARABINOSIDASE A-RELATED"/>
    <property type="match status" value="1"/>
</dbReference>
<reference evidence="7 8" key="1">
    <citation type="submission" date="2021-03" db="EMBL/GenBank/DDBJ databases">
        <authorList>
            <person name="Kim M.K."/>
        </authorList>
    </citation>
    <scope>NUCLEOTIDE SEQUENCE [LARGE SCALE GENOMIC DNA]</scope>
    <source>
        <strain evidence="7 8">BT442</strain>
    </source>
</reference>
<dbReference type="GO" id="GO:0016787">
    <property type="term" value="F:hydrolase activity"/>
    <property type="evidence" value="ECO:0007669"/>
    <property type="project" value="UniProtKB-KW"/>
</dbReference>
<dbReference type="CDD" id="cd08983">
    <property type="entry name" value="GH43_Bt3655-like"/>
    <property type="match status" value="1"/>
</dbReference>
<keyword evidence="6" id="KW-0732">Signal</keyword>
<keyword evidence="8" id="KW-1185">Reference proteome</keyword>
<gene>
    <name evidence="7" type="ORF">J4E00_07195</name>
</gene>
<sequence length="324" mass="36405">MKHSVIAGVALALLASFSVLAQKPKKAVKPAKQTEALVFAYFKGNGEDGLHLASSTDGYTWTALNNDQSFLKPAVSNDKLMRDPCIIRGQDGLFHMVWTTSWHERGIGYATSPDLIHWSDQLDIPVMATEPEAKNCWAPEITYDAAHDRYMIYWATTIPGRFSQGETTLEGGNNHRIYYVTTRDFKLFTPARVLYDQNFNVIDATIQPDGKRFVMFLKDETKQPVQKNLRVAFADQVIGPWGPPSAPITGKYWAEGPTAIKLGNQWLVYFDKYTEHKYGAVASTDLEHWTDVSDRIQLPKGTRHGTVLRITPKELAQLQKGATK</sequence>
<dbReference type="InterPro" id="IPR050727">
    <property type="entry name" value="GH43_arabinanases"/>
</dbReference>
<comment type="caution">
    <text evidence="7">The sequence shown here is derived from an EMBL/GenBank/DDBJ whole genome shotgun (WGS) entry which is preliminary data.</text>
</comment>
<dbReference type="InterPro" id="IPR006710">
    <property type="entry name" value="Glyco_hydro_43"/>
</dbReference>
<dbReference type="SUPFAM" id="SSF75005">
    <property type="entry name" value="Arabinanase/levansucrase/invertase"/>
    <property type="match status" value="1"/>
</dbReference>
<evidence type="ECO:0000256" key="2">
    <source>
        <dbReference type="ARBA" id="ARBA00009865"/>
    </source>
</evidence>
<proteinExistence type="inferred from homology"/>